<dbReference type="Gene3D" id="3.90.226.10">
    <property type="entry name" value="2-enoyl-CoA Hydratase, Chain A, domain 1"/>
    <property type="match status" value="1"/>
</dbReference>
<dbReference type="PANTHER" id="PTHR10381">
    <property type="entry name" value="ATP-DEPENDENT CLP PROTEASE PROTEOLYTIC SUBUNIT"/>
    <property type="match status" value="1"/>
</dbReference>
<dbReference type="GO" id="GO:0009368">
    <property type="term" value="C:endopeptidase Clp complex"/>
    <property type="evidence" value="ECO:0007669"/>
    <property type="project" value="TreeGrafter"/>
</dbReference>
<comment type="caution">
    <text evidence="3">The sequence shown here is derived from an EMBL/GenBank/DDBJ whole genome shotgun (WGS) entry which is preliminary data.</text>
</comment>
<dbReference type="InterPro" id="IPR029045">
    <property type="entry name" value="ClpP/crotonase-like_dom_sf"/>
</dbReference>
<proteinExistence type="inferred from homology"/>
<accession>A0AAV8C2U4</accession>
<dbReference type="GO" id="GO:0004252">
    <property type="term" value="F:serine-type endopeptidase activity"/>
    <property type="evidence" value="ECO:0007669"/>
    <property type="project" value="InterPro"/>
</dbReference>
<dbReference type="GO" id="GO:0009536">
    <property type="term" value="C:plastid"/>
    <property type="evidence" value="ECO:0007669"/>
    <property type="project" value="UniProtKB-ARBA"/>
</dbReference>
<dbReference type="PRINTS" id="PR00127">
    <property type="entry name" value="CLPPROTEASEP"/>
</dbReference>
<evidence type="ECO:0000313" key="4">
    <source>
        <dbReference type="Proteomes" id="UP001140206"/>
    </source>
</evidence>
<keyword evidence="3" id="KW-0645">Protease</keyword>
<dbReference type="InterPro" id="IPR001907">
    <property type="entry name" value="ClpP"/>
</dbReference>
<dbReference type="GO" id="GO:0004176">
    <property type="term" value="F:ATP-dependent peptidase activity"/>
    <property type="evidence" value="ECO:0007669"/>
    <property type="project" value="InterPro"/>
</dbReference>
<dbReference type="Proteomes" id="UP001140206">
    <property type="component" value="Chromosome 5"/>
</dbReference>
<dbReference type="GO" id="GO:0051117">
    <property type="term" value="F:ATPase binding"/>
    <property type="evidence" value="ECO:0007669"/>
    <property type="project" value="TreeGrafter"/>
</dbReference>
<name>A0AAV8C2U4_9POAL</name>
<comment type="similarity">
    <text evidence="1 2">Belongs to the peptidase S14 family.</text>
</comment>
<evidence type="ECO:0000313" key="3">
    <source>
        <dbReference type="EMBL" id="KAJ4749825.1"/>
    </source>
</evidence>
<gene>
    <name evidence="3" type="ORF">LUZ62_084230</name>
</gene>
<keyword evidence="3" id="KW-0378">Hydrolase</keyword>
<sequence length="382" mass="42922">MALLSSPPPLTSQTALKIASPHHPVLSPPFASRFSHLTRRPNRRWHCYYQPRKNLDHIPKQFRQENLLDGLMDNYKNVPECLYGLSYQQMNMFTTKNNILSRQAAKVTPENITSAGFYERFTKIKSLEERGKNDKDLHNYDMHFSTNRGVDSSEEPPDLPSLLLESRIVYLGMPLYQAVTELIIAQMFYLDYEDSSKPIYLYINSTGTQDEKMEVIGCETEGSTIADIIDHCIKAEVHTLNFGVAYGQAGMILSRGDRGNRVLFPHSVTRLYLPKIFKSNGPTTDMWLKAKDLEANADIYLELLSEGVGKPKEEIAKDIRHGKSFNAKEAIEYGIADRIITSVADSMDTQKSTERKVRAAMLEAASAGSSPGAVPTSNHGLL</sequence>
<keyword evidence="4" id="KW-1185">Reference proteome</keyword>
<dbReference type="GO" id="GO:0006515">
    <property type="term" value="P:protein quality control for misfolded or incompletely synthesized proteins"/>
    <property type="evidence" value="ECO:0007669"/>
    <property type="project" value="TreeGrafter"/>
</dbReference>
<dbReference type="AlphaFoldDB" id="A0AAV8C2U4"/>
<protein>
    <recommendedName>
        <fullName evidence="2">ATP-dependent Clp protease proteolytic subunit</fullName>
    </recommendedName>
</protein>
<organism evidence="3 4">
    <name type="scientific">Rhynchospora pubera</name>
    <dbReference type="NCBI Taxonomy" id="906938"/>
    <lineage>
        <taxon>Eukaryota</taxon>
        <taxon>Viridiplantae</taxon>
        <taxon>Streptophyta</taxon>
        <taxon>Embryophyta</taxon>
        <taxon>Tracheophyta</taxon>
        <taxon>Spermatophyta</taxon>
        <taxon>Magnoliopsida</taxon>
        <taxon>Liliopsida</taxon>
        <taxon>Poales</taxon>
        <taxon>Cyperaceae</taxon>
        <taxon>Cyperoideae</taxon>
        <taxon>Rhynchosporeae</taxon>
        <taxon>Rhynchospora</taxon>
    </lineage>
</organism>
<dbReference type="EMBL" id="JAMFTS010000005">
    <property type="protein sequence ID" value="KAJ4749825.1"/>
    <property type="molecule type" value="Genomic_DNA"/>
</dbReference>
<dbReference type="SUPFAM" id="SSF52096">
    <property type="entry name" value="ClpP/crotonase"/>
    <property type="match status" value="1"/>
</dbReference>
<reference evidence="3" key="1">
    <citation type="submission" date="2022-08" db="EMBL/GenBank/DDBJ databases">
        <authorList>
            <person name="Marques A."/>
        </authorList>
    </citation>
    <scope>NUCLEOTIDE SEQUENCE</scope>
    <source>
        <strain evidence="3">RhyPub2mFocal</strain>
        <tissue evidence="3">Leaves</tissue>
    </source>
</reference>
<dbReference type="PANTHER" id="PTHR10381:SF55">
    <property type="entry name" value="ATP-DEPENDENT CLP PROTEASE PROTEOLYTIC SUBUNIT-RELATED PROTEIN 1, CHLOROPLASTIC"/>
    <property type="match status" value="1"/>
</dbReference>
<dbReference type="InterPro" id="IPR023562">
    <property type="entry name" value="ClpP/TepA"/>
</dbReference>
<evidence type="ECO:0000256" key="1">
    <source>
        <dbReference type="ARBA" id="ARBA00007039"/>
    </source>
</evidence>
<dbReference type="Pfam" id="PF00574">
    <property type="entry name" value="CLP_protease"/>
    <property type="match status" value="1"/>
</dbReference>
<dbReference type="CDD" id="cd07017">
    <property type="entry name" value="S14_ClpP_2"/>
    <property type="match status" value="1"/>
</dbReference>
<evidence type="ECO:0000256" key="2">
    <source>
        <dbReference type="RuleBase" id="RU003567"/>
    </source>
</evidence>